<sequence>MSHLFFHDLTYFSIIPIKIYISIFSRKIYRLFSNRLFFPFLKFSQRMHNNWIGTHDGKFHCDEVFACYMLKKLPNFADYQIVRSRDPAILEKCEIVVDVGGVYDHRTKRYDHHQRDFNDTMKTLTGLDFETKLSSAGLIYAHYGKQLIAHLTGIQGEDNPDLLRLYERLYKTFVESVDAIDNGIDQYEGTPKYQLASTLNSRVQSCNPAWNDPNPDPDKSFCRAREIVGEEFEEKLGYFLNAWMPARHFVEEAIKNRFEVHESGKILFFASGHIPWKEHFFELEKEMELENENISLVVYSDTSGKWRVQAIPVSEMSGFENRVKIPWMGFRDQELEEKSGIPGAGFVHMTGFIGGAKTKEGVLAMAIKTIEQG</sequence>
<name>A0ACB0Y0B2_MELEN</name>
<comment type="caution">
    <text evidence="1">The sequence shown here is derived from an EMBL/GenBank/DDBJ whole genome shotgun (WGS) entry which is preliminary data.</text>
</comment>
<gene>
    <name evidence="1" type="ORF">MENTE1834_LOCUS6049</name>
</gene>
<organism evidence="1 2">
    <name type="scientific">Meloidogyne enterolobii</name>
    <name type="common">Root-knot nematode worm</name>
    <name type="synonym">Meloidogyne mayaguensis</name>
    <dbReference type="NCBI Taxonomy" id="390850"/>
    <lineage>
        <taxon>Eukaryota</taxon>
        <taxon>Metazoa</taxon>
        <taxon>Ecdysozoa</taxon>
        <taxon>Nematoda</taxon>
        <taxon>Chromadorea</taxon>
        <taxon>Rhabditida</taxon>
        <taxon>Tylenchina</taxon>
        <taxon>Tylenchomorpha</taxon>
        <taxon>Tylenchoidea</taxon>
        <taxon>Meloidogynidae</taxon>
        <taxon>Meloidogyninae</taxon>
        <taxon>Meloidogyne</taxon>
    </lineage>
</organism>
<accession>A0ACB0Y0B2</accession>
<keyword evidence="2" id="KW-1185">Reference proteome</keyword>
<proteinExistence type="predicted"/>
<dbReference type="EMBL" id="CAVMJV010000004">
    <property type="protein sequence ID" value="CAK5026298.1"/>
    <property type="molecule type" value="Genomic_DNA"/>
</dbReference>
<protein>
    <submittedName>
        <fullName evidence="1">Uncharacterized protein</fullName>
    </submittedName>
</protein>
<reference evidence="1" key="1">
    <citation type="submission" date="2023-11" db="EMBL/GenBank/DDBJ databases">
        <authorList>
            <person name="Poullet M."/>
        </authorList>
    </citation>
    <scope>NUCLEOTIDE SEQUENCE</scope>
    <source>
        <strain evidence="1">E1834</strain>
    </source>
</reference>
<dbReference type="Proteomes" id="UP001497535">
    <property type="component" value="Unassembled WGS sequence"/>
</dbReference>
<evidence type="ECO:0000313" key="1">
    <source>
        <dbReference type="EMBL" id="CAK5026298.1"/>
    </source>
</evidence>
<evidence type="ECO:0000313" key="2">
    <source>
        <dbReference type="Proteomes" id="UP001497535"/>
    </source>
</evidence>